<dbReference type="Gene3D" id="1.10.1740.10">
    <property type="match status" value="1"/>
</dbReference>
<dbReference type="NCBIfam" id="TIGR02937">
    <property type="entry name" value="sigma70-ECF"/>
    <property type="match status" value="1"/>
</dbReference>
<dbReference type="InterPro" id="IPR039425">
    <property type="entry name" value="RNA_pol_sigma-70-like"/>
</dbReference>
<dbReference type="GO" id="GO:0016987">
    <property type="term" value="F:sigma factor activity"/>
    <property type="evidence" value="ECO:0007669"/>
    <property type="project" value="UniProtKB-KW"/>
</dbReference>
<dbReference type="PANTHER" id="PTHR43133">
    <property type="entry name" value="RNA POLYMERASE ECF-TYPE SIGMA FACTO"/>
    <property type="match status" value="1"/>
</dbReference>
<keyword evidence="2" id="KW-0805">Transcription regulation</keyword>
<dbReference type="InterPro" id="IPR036388">
    <property type="entry name" value="WH-like_DNA-bd_sf"/>
</dbReference>
<reference evidence="7" key="1">
    <citation type="journal article" date="2014" name="Gene">
        <title>Genome-guided analysis of transformation efficiency and carbon dioxide assimilation by Moorella thermoacetica Y72.</title>
        <authorList>
            <person name="Tsukahara K."/>
            <person name="Kita A."/>
            <person name="Nakashimada Y."/>
            <person name="Hoshino T."/>
            <person name="Murakami K."/>
        </authorList>
    </citation>
    <scope>NUCLEOTIDE SEQUENCE [LARGE SCALE GENOMIC DNA]</scope>
    <source>
        <strain evidence="7">Y72</strain>
    </source>
</reference>
<accession>A0A0S6UDC9</accession>
<keyword evidence="7" id="KW-0240">DNA-directed RNA polymerase</keyword>
<evidence type="ECO:0000256" key="1">
    <source>
        <dbReference type="ARBA" id="ARBA00010641"/>
    </source>
</evidence>
<dbReference type="GO" id="GO:0003677">
    <property type="term" value="F:DNA binding"/>
    <property type="evidence" value="ECO:0007669"/>
    <property type="project" value="InterPro"/>
</dbReference>
<protein>
    <submittedName>
        <fullName evidence="7">DNA-directed RNA polymerase specialized sigma subunit, sigma24 homolog</fullName>
    </submittedName>
</protein>
<dbReference type="InterPro" id="IPR013249">
    <property type="entry name" value="RNA_pol_sigma70_r4_t2"/>
</dbReference>
<dbReference type="SUPFAM" id="SSF88659">
    <property type="entry name" value="Sigma3 and sigma4 domains of RNA polymerase sigma factors"/>
    <property type="match status" value="1"/>
</dbReference>
<dbReference type="PANTHER" id="PTHR43133:SF51">
    <property type="entry name" value="RNA POLYMERASE SIGMA FACTOR"/>
    <property type="match status" value="1"/>
</dbReference>
<dbReference type="InterPro" id="IPR007627">
    <property type="entry name" value="RNA_pol_sigma70_r2"/>
</dbReference>
<name>A0A0S6UDC9_NEOTH</name>
<dbReference type="Pfam" id="PF08281">
    <property type="entry name" value="Sigma70_r4_2"/>
    <property type="match status" value="1"/>
</dbReference>
<dbReference type="Proteomes" id="UP000063718">
    <property type="component" value="Unassembled WGS sequence"/>
</dbReference>
<keyword evidence="3" id="KW-0731">Sigma factor</keyword>
<dbReference type="RefSeq" id="WP_025773099.1">
    <property type="nucleotide sequence ID" value="NZ_DF238840.1"/>
</dbReference>
<dbReference type="InterPro" id="IPR014284">
    <property type="entry name" value="RNA_pol_sigma-70_dom"/>
</dbReference>
<dbReference type="AlphaFoldDB" id="A0A0S6UDC9"/>
<organism evidence="7">
    <name type="scientific">Moorella thermoacetica Y72</name>
    <dbReference type="NCBI Taxonomy" id="1325331"/>
    <lineage>
        <taxon>Bacteria</taxon>
        <taxon>Bacillati</taxon>
        <taxon>Bacillota</taxon>
        <taxon>Clostridia</taxon>
        <taxon>Neomoorellales</taxon>
        <taxon>Neomoorellaceae</taxon>
        <taxon>Neomoorella</taxon>
    </lineage>
</organism>
<evidence type="ECO:0000256" key="2">
    <source>
        <dbReference type="ARBA" id="ARBA00023015"/>
    </source>
</evidence>
<feature type="domain" description="RNA polymerase sigma-70 region 2" evidence="5">
    <location>
        <begin position="22"/>
        <end position="90"/>
    </location>
</feature>
<proteinExistence type="inferred from homology"/>
<evidence type="ECO:0000256" key="3">
    <source>
        <dbReference type="ARBA" id="ARBA00023082"/>
    </source>
</evidence>
<keyword evidence="4" id="KW-0804">Transcription</keyword>
<evidence type="ECO:0000259" key="6">
    <source>
        <dbReference type="Pfam" id="PF08281"/>
    </source>
</evidence>
<evidence type="ECO:0000313" key="7">
    <source>
        <dbReference type="EMBL" id="GAF24987.1"/>
    </source>
</evidence>
<gene>
    <name evidence="7" type="ORF">MTY_0315</name>
</gene>
<sequence length="204" mass="23180">MLSDEELLARSRDGDAEAFTLLVERYQRMLFTIAYRFLGNTEDAGDAAQEALVRAFKNLAAFRGQCSFKTWLQHIIANVCRDELRRLKRRPTLSLDNLLETGGGFRELSAGEVTSPEEVFLTREGEDRLHRLIQALTPEYRVVVIMRDLQGFSYEEIASHLGCPVGTVKSRLSRARHFLRQHLVQEREHVAGLGVYMAKGGEGR</sequence>
<evidence type="ECO:0000259" key="5">
    <source>
        <dbReference type="Pfam" id="PF04542"/>
    </source>
</evidence>
<feature type="domain" description="RNA polymerase sigma factor 70 region 4 type 2" evidence="6">
    <location>
        <begin position="127"/>
        <end position="176"/>
    </location>
</feature>
<dbReference type="CDD" id="cd06171">
    <property type="entry name" value="Sigma70_r4"/>
    <property type="match status" value="1"/>
</dbReference>
<dbReference type="Gene3D" id="1.10.10.10">
    <property type="entry name" value="Winged helix-like DNA-binding domain superfamily/Winged helix DNA-binding domain"/>
    <property type="match status" value="1"/>
</dbReference>
<evidence type="ECO:0000256" key="4">
    <source>
        <dbReference type="ARBA" id="ARBA00023163"/>
    </source>
</evidence>
<dbReference type="EMBL" id="DF238840">
    <property type="protein sequence ID" value="GAF24987.1"/>
    <property type="molecule type" value="Genomic_DNA"/>
</dbReference>
<dbReference type="InterPro" id="IPR013324">
    <property type="entry name" value="RNA_pol_sigma_r3/r4-like"/>
</dbReference>
<dbReference type="SUPFAM" id="SSF88946">
    <property type="entry name" value="Sigma2 domain of RNA polymerase sigma factors"/>
    <property type="match status" value="1"/>
</dbReference>
<dbReference type="InterPro" id="IPR013325">
    <property type="entry name" value="RNA_pol_sigma_r2"/>
</dbReference>
<dbReference type="GO" id="GO:0000428">
    <property type="term" value="C:DNA-directed RNA polymerase complex"/>
    <property type="evidence" value="ECO:0007669"/>
    <property type="project" value="UniProtKB-KW"/>
</dbReference>
<comment type="similarity">
    <text evidence="1">Belongs to the sigma-70 factor family. ECF subfamily.</text>
</comment>
<dbReference type="GO" id="GO:0006352">
    <property type="term" value="P:DNA-templated transcription initiation"/>
    <property type="evidence" value="ECO:0007669"/>
    <property type="project" value="InterPro"/>
</dbReference>
<dbReference type="Pfam" id="PF04542">
    <property type="entry name" value="Sigma70_r2"/>
    <property type="match status" value="1"/>
</dbReference>